<dbReference type="PANTHER" id="PTHR31834:SF1">
    <property type="entry name" value="INITIATION-SPECIFIC ALPHA-1,6-MANNOSYLTRANSFERASE"/>
    <property type="match status" value="1"/>
</dbReference>
<keyword evidence="2" id="KW-0328">Glycosyltransferase</keyword>
<accession>A0A2J8A5C2</accession>
<dbReference type="Proteomes" id="UP000236333">
    <property type="component" value="Unassembled WGS sequence"/>
</dbReference>
<dbReference type="InterPro" id="IPR039367">
    <property type="entry name" value="Och1-like"/>
</dbReference>
<feature type="region of interest" description="Disordered" evidence="1">
    <location>
        <begin position="1"/>
        <end position="59"/>
    </location>
</feature>
<gene>
    <name evidence="2" type="ORF">TSOC_005860</name>
</gene>
<dbReference type="InterPro" id="IPR029044">
    <property type="entry name" value="Nucleotide-diphossugar_trans"/>
</dbReference>
<feature type="region of interest" description="Disordered" evidence="1">
    <location>
        <begin position="120"/>
        <end position="182"/>
    </location>
</feature>
<dbReference type="GO" id="GO:0000136">
    <property type="term" value="C:mannan polymerase complex"/>
    <property type="evidence" value="ECO:0007669"/>
    <property type="project" value="TreeGrafter"/>
</dbReference>
<evidence type="ECO:0000313" key="3">
    <source>
        <dbReference type="Proteomes" id="UP000236333"/>
    </source>
</evidence>
<dbReference type="GO" id="GO:0000009">
    <property type="term" value="F:alpha-1,6-mannosyltransferase activity"/>
    <property type="evidence" value="ECO:0007669"/>
    <property type="project" value="InterPro"/>
</dbReference>
<protein>
    <submittedName>
        <fullName evidence="2">Initiation-specific alpha-1,6-mannosyltransferase</fullName>
    </submittedName>
</protein>
<evidence type="ECO:0000256" key="1">
    <source>
        <dbReference type="SAM" id="MobiDB-lite"/>
    </source>
</evidence>
<comment type="caution">
    <text evidence="2">The sequence shown here is derived from an EMBL/GenBank/DDBJ whole genome shotgun (WGS) entry which is preliminary data.</text>
</comment>
<feature type="compositionally biased region" description="Gly residues" evidence="1">
    <location>
        <begin position="473"/>
        <end position="484"/>
    </location>
</feature>
<dbReference type="OrthoDB" id="513717at2759"/>
<dbReference type="EMBL" id="PGGS01000166">
    <property type="protein sequence ID" value="PNH07693.1"/>
    <property type="molecule type" value="Genomic_DNA"/>
</dbReference>
<organism evidence="2 3">
    <name type="scientific">Tetrabaena socialis</name>
    <dbReference type="NCBI Taxonomy" id="47790"/>
    <lineage>
        <taxon>Eukaryota</taxon>
        <taxon>Viridiplantae</taxon>
        <taxon>Chlorophyta</taxon>
        <taxon>core chlorophytes</taxon>
        <taxon>Chlorophyceae</taxon>
        <taxon>CS clade</taxon>
        <taxon>Chlamydomonadales</taxon>
        <taxon>Tetrabaenaceae</taxon>
        <taxon>Tetrabaena</taxon>
    </lineage>
</organism>
<dbReference type="Pfam" id="PF04488">
    <property type="entry name" value="Gly_transf_sug"/>
    <property type="match status" value="1"/>
</dbReference>
<feature type="compositionally biased region" description="Gly residues" evidence="1">
    <location>
        <begin position="139"/>
        <end position="181"/>
    </location>
</feature>
<evidence type="ECO:0000313" key="2">
    <source>
        <dbReference type="EMBL" id="PNH07693.1"/>
    </source>
</evidence>
<proteinExistence type="predicted"/>
<feature type="compositionally biased region" description="Low complexity" evidence="1">
    <location>
        <begin position="8"/>
        <end position="59"/>
    </location>
</feature>
<feature type="compositionally biased region" description="Gly residues" evidence="1">
    <location>
        <begin position="122"/>
        <end position="132"/>
    </location>
</feature>
<feature type="compositionally biased region" description="Low complexity" evidence="1">
    <location>
        <begin position="463"/>
        <end position="472"/>
    </location>
</feature>
<feature type="region of interest" description="Disordered" evidence="1">
    <location>
        <begin position="460"/>
        <end position="484"/>
    </location>
</feature>
<dbReference type="SUPFAM" id="SSF53448">
    <property type="entry name" value="Nucleotide-diphospho-sugar transferases"/>
    <property type="match status" value="1"/>
</dbReference>
<dbReference type="Gene3D" id="3.90.550.20">
    <property type="match status" value="1"/>
</dbReference>
<dbReference type="AlphaFoldDB" id="A0A2J8A5C2"/>
<reference evidence="2 3" key="1">
    <citation type="journal article" date="2017" name="Mol. Biol. Evol.">
        <title>The 4-celled Tetrabaena socialis nuclear genome reveals the essential components for genetic control of cell number at the origin of multicellularity in the volvocine lineage.</title>
        <authorList>
            <person name="Featherston J."/>
            <person name="Arakaki Y."/>
            <person name="Hanschen E.R."/>
            <person name="Ferris P.J."/>
            <person name="Michod R.E."/>
            <person name="Olson B.J.S.C."/>
            <person name="Nozaki H."/>
            <person name="Durand P.M."/>
        </authorList>
    </citation>
    <scope>NUCLEOTIDE SEQUENCE [LARGE SCALE GENOMIC DNA]</scope>
    <source>
        <strain evidence="2 3">NIES-571</strain>
    </source>
</reference>
<keyword evidence="2" id="KW-0808">Transferase</keyword>
<name>A0A2J8A5C2_9CHLO</name>
<dbReference type="InterPro" id="IPR007577">
    <property type="entry name" value="GlycoTrfase_DXD_sugar-bd_CS"/>
</dbReference>
<dbReference type="PANTHER" id="PTHR31834">
    <property type="entry name" value="INITIATION-SPECIFIC ALPHA-1,6-MANNOSYLTRANSFERASE"/>
    <property type="match status" value="1"/>
</dbReference>
<keyword evidence="3" id="KW-1185">Reference proteome</keyword>
<dbReference type="GO" id="GO:0006487">
    <property type="term" value="P:protein N-linked glycosylation"/>
    <property type="evidence" value="ECO:0007669"/>
    <property type="project" value="TreeGrafter"/>
</dbReference>
<sequence length="484" mass="48989">MRCGPGQAPTSRGGPTAGAGTAAAPAPVLGTEPQRTAAEQQQPQAAGQQDEAVVQQQAAAVQQQQERAVRHIELEVWPRGTGTHPGPEARAVTGAGAGAVEAALGRLGAATFGALQGRTAPGTGGTGGGSTGAGSSSDGAGGGVGVGGSGGVGAGSSSGTGGGSGGGGGKGGAGGGDGGGAPTALQLARQALAQHRGGGIPRIIHQMYGLYNTAAAADPSSAAAAAALRSDPGPSASVRSWRARNPNHTHVLWGPADVEELVDTMFPAFAPAFRSFRHLPVLRADLARYLVVFAFGGVYADVDTRCLRPVDGWADGRPASNVSAIVGVEADAHGIPEWWRYWGRELQFCQWVFAAEPAHPLLAHVVFRISQLLESQPAEQLTAEDVIHVTGPAVMSDAVYDYLKSKGHEWTEFRGMKQGTMVGDLLLLPITAFSPGVGHMGAGAVVDPEARVQHMFSGSWRRQGVPPGQPAAVGGGRGGLPGKK</sequence>